<organism evidence="6 7">
    <name type="scientific">Lichenicoccus roseus</name>
    <dbReference type="NCBI Taxonomy" id="2683649"/>
    <lineage>
        <taxon>Bacteria</taxon>
        <taxon>Pseudomonadati</taxon>
        <taxon>Pseudomonadota</taxon>
        <taxon>Alphaproteobacteria</taxon>
        <taxon>Acetobacterales</taxon>
        <taxon>Acetobacteraceae</taxon>
        <taxon>Lichenicoccus</taxon>
    </lineage>
</organism>
<protein>
    <recommendedName>
        <fullName evidence="1">glutathione transferase</fullName>
        <ecNumber evidence="1">2.5.1.18</ecNumber>
    </recommendedName>
</protein>
<accession>A0A5R9JDK7</accession>
<sequence length="227" mass="25478">MTLTVHHLENSRSQRVLFLLEELGVPYEVRRYRRNPRTMLAPAELRAVHPLGKSPLVTDGERTLAETGAIMEYLASHHGDGTLMGAPGSKERERVTYYLHYAEGSLMPLMLLQLVVSRLPQSPPKPLRPLLRPLLRGIVGGVDRQFLGPQLDLHLNFLDRELEGRQFFAGDTFTVADAQMSFPIEIAGLRLKALGAARPNLQGWLDRLRVRPAYARALERGGPYKIG</sequence>
<dbReference type="PROSITE" id="PS50405">
    <property type="entry name" value="GST_CTER"/>
    <property type="match status" value="1"/>
</dbReference>
<dbReference type="SUPFAM" id="SSF47616">
    <property type="entry name" value="GST C-terminal domain-like"/>
    <property type="match status" value="1"/>
</dbReference>
<dbReference type="CDD" id="cd03046">
    <property type="entry name" value="GST_N_GTT1_like"/>
    <property type="match status" value="1"/>
</dbReference>
<dbReference type="PROSITE" id="PS50404">
    <property type="entry name" value="GST_NTER"/>
    <property type="match status" value="1"/>
</dbReference>
<feature type="domain" description="GST C-terminal" evidence="5">
    <location>
        <begin position="88"/>
        <end position="227"/>
    </location>
</feature>
<evidence type="ECO:0000256" key="1">
    <source>
        <dbReference type="ARBA" id="ARBA00012452"/>
    </source>
</evidence>
<dbReference type="PANTHER" id="PTHR44051">
    <property type="entry name" value="GLUTATHIONE S-TRANSFERASE-RELATED"/>
    <property type="match status" value="1"/>
</dbReference>
<evidence type="ECO:0000256" key="2">
    <source>
        <dbReference type="ARBA" id="ARBA00022679"/>
    </source>
</evidence>
<dbReference type="InterPro" id="IPR004046">
    <property type="entry name" value="GST_C"/>
</dbReference>
<feature type="domain" description="GST N-terminal" evidence="4">
    <location>
        <begin position="1"/>
        <end position="82"/>
    </location>
</feature>
<dbReference type="InterPro" id="IPR004045">
    <property type="entry name" value="Glutathione_S-Trfase_N"/>
</dbReference>
<dbReference type="SUPFAM" id="SSF52833">
    <property type="entry name" value="Thioredoxin-like"/>
    <property type="match status" value="1"/>
</dbReference>
<evidence type="ECO:0000256" key="3">
    <source>
        <dbReference type="ARBA" id="ARBA00047960"/>
    </source>
</evidence>
<dbReference type="SFLD" id="SFLDG01150">
    <property type="entry name" value="Main.1:_Beta-like"/>
    <property type="match status" value="1"/>
</dbReference>
<evidence type="ECO:0000313" key="7">
    <source>
        <dbReference type="Proteomes" id="UP000305654"/>
    </source>
</evidence>
<comment type="catalytic activity">
    <reaction evidence="3">
        <text>RX + glutathione = an S-substituted glutathione + a halide anion + H(+)</text>
        <dbReference type="Rhea" id="RHEA:16437"/>
        <dbReference type="ChEBI" id="CHEBI:15378"/>
        <dbReference type="ChEBI" id="CHEBI:16042"/>
        <dbReference type="ChEBI" id="CHEBI:17792"/>
        <dbReference type="ChEBI" id="CHEBI:57925"/>
        <dbReference type="ChEBI" id="CHEBI:90779"/>
        <dbReference type="EC" id="2.5.1.18"/>
    </reaction>
</comment>
<proteinExistence type="predicted"/>
<dbReference type="OrthoDB" id="9810080at2"/>
<dbReference type="Pfam" id="PF13409">
    <property type="entry name" value="GST_N_2"/>
    <property type="match status" value="1"/>
</dbReference>
<dbReference type="GO" id="GO:0004364">
    <property type="term" value="F:glutathione transferase activity"/>
    <property type="evidence" value="ECO:0007669"/>
    <property type="project" value="UniProtKB-EC"/>
</dbReference>
<dbReference type="GO" id="GO:0005737">
    <property type="term" value="C:cytoplasm"/>
    <property type="evidence" value="ECO:0007669"/>
    <property type="project" value="UniProtKB-ARBA"/>
</dbReference>
<dbReference type="SFLD" id="SFLDG00358">
    <property type="entry name" value="Main_(cytGST)"/>
    <property type="match status" value="1"/>
</dbReference>
<dbReference type="EC" id="2.5.1.18" evidence="1"/>
<dbReference type="InterPro" id="IPR040079">
    <property type="entry name" value="Glutathione_S-Trfase"/>
</dbReference>
<dbReference type="Gene3D" id="1.20.1050.10">
    <property type="match status" value="1"/>
</dbReference>
<dbReference type="PANTHER" id="PTHR44051:SF9">
    <property type="entry name" value="GLUTATHIONE S-TRANSFERASE 1"/>
    <property type="match status" value="1"/>
</dbReference>
<dbReference type="InterPro" id="IPR010987">
    <property type="entry name" value="Glutathione-S-Trfase_C-like"/>
</dbReference>
<dbReference type="FunFam" id="3.40.30.10:FF:000156">
    <property type="entry name" value="Glutathione S-transferase 1"/>
    <property type="match status" value="1"/>
</dbReference>
<dbReference type="Gene3D" id="3.40.30.10">
    <property type="entry name" value="Glutaredoxin"/>
    <property type="match status" value="1"/>
</dbReference>
<keyword evidence="2 6" id="KW-0808">Transferase</keyword>
<dbReference type="RefSeq" id="WP_138323954.1">
    <property type="nucleotide sequence ID" value="NZ_VCDI01000001.1"/>
</dbReference>
<reference evidence="6 7" key="1">
    <citation type="submission" date="2019-05" db="EMBL/GenBank/DDBJ databases">
        <authorList>
            <person name="Pankratov T."/>
            <person name="Grouzdev D."/>
        </authorList>
    </citation>
    <scope>NUCLEOTIDE SEQUENCE [LARGE SCALE GENOMIC DNA]</scope>
    <source>
        <strain evidence="6 7">KEBCLARHB70R</strain>
    </source>
</reference>
<gene>
    <name evidence="6" type="ORF">FE263_00205</name>
</gene>
<evidence type="ECO:0000259" key="5">
    <source>
        <dbReference type="PROSITE" id="PS50405"/>
    </source>
</evidence>
<comment type="caution">
    <text evidence="6">The sequence shown here is derived from an EMBL/GenBank/DDBJ whole genome shotgun (WGS) entry which is preliminary data.</text>
</comment>
<evidence type="ECO:0000259" key="4">
    <source>
        <dbReference type="PROSITE" id="PS50404"/>
    </source>
</evidence>
<name>A0A5R9JDK7_9PROT</name>
<dbReference type="GO" id="GO:0004601">
    <property type="term" value="F:peroxidase activity"/>
    <property type="evidence" value="ECO:0007669"/>
    <property type="project" value="UniProtKB-ARBA"/>
</dbReference>
<dbReference type="Proteomes" id="UP000305654">
    <property type="component" value="Unassembled WGS sequence"/>
</dbReference>
<dbReference type="EMBL" id="VCDI01000001">
    <property type="protein sequence ID" value="TLU73701.1"/>
    <property type="molecule type" value="Genomic_DNA"/>
</dbReference>
<dbReference type="Pfam" id="PF00043">
    <property type="entry name" value="GST_C"/>
    <property type="match status" value="1"/>
</dbReference>
<dbReference type="AlphaFoldDB" id="A0A5R9JDK7"/>
<keyword evidence="7" id="KW-1185">Reference proteome</keyword>
<dbReference type="InterPro" id="IPR036282">
    <property type="entry name" value="Glutathione-S-Trfase_C_sf"/>
</dbReference>
<dbReference type="SFLD" id="SFLDS00019">
    <property type="entry name" value="Glutathione_Transferase_(cytos"/>
    <property type="match status" value="1"/>
</dbReference>
<dbReference type="InterPro" id="IPR036249">
    <property type="entry name" value="Thioredoxin-like_sf"/>
</dbReference>
<dbReference type="CDD" id="cd03189">
    <property type="entry name" value="GST_C_GTT1_like"/>
    <property type="match status" value="1"/>
</dbReference>
<evidence type="ECO:0000313" key="6">
    <source>
        <dbReference type="EMBL" id="TLU73701.1"/>
    </source>
</evidence>